<evidence type="ECO:0000313" key="2">
    <source>
        <dbReference type="Proteomes" id="UP000693970"/>
    </source>
</evidence>
<sequence length="678" mass="75598">MSSSSVWVQLFYKGKCEPKGQPVEIEPIPKNVGALKAVVLPKLDPTEIFVYPPDTEQPFSDQTAIRGDKIVEELIDEFGNKNPPLSIGYDHPLIVVAPDQKQADVCHSLITVGVLSLGLPQIPLQFHTTFKASLDGQPPRKKIRTLHDSEITADMAVTLSIDSEKILNPRQVKSIKYFGRPGLQELFKELVDDQTGKQFFNISLVGPPGIGKSNLVYAAAEYIAFKKKKNVLWVGHRIAQEKLVVRLFSADIQAAGNLFEYKTNELSVRKIMQLPTFEDVEVLILDAPTQANNETGRAGTEAFEWAGKRERESGRRVIHVSSLGKFADKQTIRDQFNLREVKMRLFTRDDYVKSLSDPDLKKQVCDTLGINDPESVTNQDVVDQKFFYSGINARWFYNKSIAQIIDECSEIVQRLDNNVTSTGPKDPRAVNSVLATFARDGRIIHVYTSCHLAQYIGSSKGSCHIEFLRLFPFVEHTLGTGTPGDIFESDFRLHLEQCHNLRDAQVAIMGPDKAEDVMVVLGKLCDGDKSKLLCPAGKINILPDPPEDPVALQRTTLRAANVMKVAQWFIPESKTQPFLDFMVLIPQSTGKWLLMAIQNSVGKTHSADTNQLKRIVGGLLMDGFVLGETITIVYIIEDCDKSGNIAAHLQGSKLDIDKETFELKVVHSVYERIAAVPK</sequence>
<protein>
    <submittedName>
        <fullName evidence="1">Uncharacterized protein</fullName>
    </submittedName>
</protein>
<keyword evidence="2" id="KW-1185">Reference proteome</keyword>
<dbReference type="Proteomes" id="UP000693970">
    <property type="component" value="Unassembled WGS sequence"/>
</dbReference>
<accession>A0A9K3KB47</accession>
<organism evidence="1 2">
    <name type="scientific">Nitzschia inconspicua</name>
    <dbReference type="NCBI Taxonomy" id="303405"/>
    <lineage>
        <taxon>Eukaryota</taxon>
        <taxon>Sar</taxon>
        <taxon>Stramenopiles</taxon>
        <taxon>Ochrophyta</taxon>
        <taxon>Bacillariophyta</taxon>
        <taxon>Bacillariophyceae</taxon>
        <taxon>Bacillariophycidae</taxon>
        <taxon>Bacillariales</taxon>
        <taxon>Bacillariaceae</taxon>
        <taxon>Nitzschia</taxon>
    </lineage>
</organism>
<dbReference type="EMBL" id="JAGRRH010000027">
    <property type="protein sequence ID" value="KAG7340283.1"/>
    <property type="molecule type" value="Genomic_DNA"/>
</dbReference>
<dbReference type="AlphaFoldDB" id="A0A9K3KB47"/>
<name>A0A9K3KB47_9STRA</name>
<comment type="caution">
    <text evidence="1">The sequence shown here is derived from an EMBL/GenBank/DDBJ whole genome shotgun (WGS) entry which is preliminary data.</text>
</comment>
<proteinExistence type="predicted"/>
<reference evidence="1" key="2">
    <citation type="submission" date="2021-04" db="EMBL/GenBank/DDBJ databases">
        <authorList>
            <person name="Podell S."/>
        </authorList>
    </citation>
    <scope>NUCLEOTIDE SEQUENCE</scope>
    <source>
        <strain evidence="1">Hildebrandi</strain>
    </source>
</reference>
<evidence type="ECO:0000313" key="1">
    <source>
        <dbReference type="EMBL" id="KAG7340283.1"/>
    </source>
</evidence>
<gene>
    <name evidence="1" type="ORF">IV203_023826</name>
</gene>
<reference evidence="1" key="1">
    <citation type="journal article" date="2021" name="Sci. Rep.">
        <title>Diploid genomic architecture of Nitzschia inconspicua, an elite biomass production diatom.</title>
        <authorList>
            <person name="Oliver A."/>
            <person name="Podell S."/>
            <person name="Pinowska A."/>
            <person name="Traller J.C."/>
            <person name="Smith S.R."/>
            <person name="McClure R."/>
            <person name="Beliaev A."/>
            <person name="Bohutskyi P."/>
            <person name="Hill E.A."/>
            <person name="Rabines A."/>
            <person name="Zheng H."/>
            <person name="Allen L.Z."/>
            <person name="Kuo A."/>
            <person name="Grigoriev I.V."/>
            <person name="Allen A.E."/>
            <person name="Hazlebeck D."/>
            <person name="Allen E.E."/>
        </authorList>
    </citation>
    <scope>NUCLEOTIDE SEQUENCE</scope>
    <source>
        <strain evidence="1">Hildebrandi</strain>
    </source>
</reference>